<dbReference type="PROSITE" id="PS51480">
    <property type="entry name" value="DHAL"/>
    <property type="match status" value="1"/>
</dbReference>
<evidence type="ECO:0000313" key="5">
    <source>
        <dbReference type="Proteomes" id="UP000523795"/>
    </source>
</evidence>
<evidence type="ECO:0000256" key="2">
    <source>
        <dbReference type="ARBA" id="ARBA00022777"/>
    </source>
</evidence>
<dbReference type="SMART" id="SM01120">
    <property type="entry name" value="Dak2"/>
    <property type="match status" value="1"/>
</dbReference>
<keyword evidence="1" id="KW-0808">Transferase</keyword>
<dbReference type="PANTHER" id="PTHR28629:SF4">
    <property type="entry name" value="TRIOKINASE_FMN CYCLASE"/>
    <property type="match status" value="1"/>
</dbReference>
<protein>
    <submittedName>
        <fullName evidence="4">DAK2 domain-containing protein</fullName>
    </submittedName>
</protein>
<proteinExistence type="predicted"/>
<reference evidence="4 5" key="1">
    <citation type="submission" date="2020-04" db="EMBL/GenBank/DDBJ databases">
        <authorList>
            <person name="Liu S."/>
        </authorList>
    </citation>
    <scope>NUCLEOTIDE SEQUENCE [LARGE SCALE GENOMIC DNA]</scope>
    <source>
        <strain evidence="4 5">CGMCC 1.15091</strain>
    </source>
</reference>
<keyword evidence="5" id="KW-1185">Reference proteome</keyword>
<dbReference type="InterPro" id="IPR050861">
    <property type="entry name" value="Dihydroxyacetone_Kinase"/>
</dbReference>
<feature type="domain" description="DhaL" evidence="3">
    <location>
        <begin position="21"/>
        <end position="224"/>
    </location>
</feature>
<dbReference type="InterPro" id="IPR036117">
    <property type="entry name" value="DhaL_dom_sf"/>
</dbReference>
<name>A0ABX1JTY8_9MICC</name>
<dbReference type="SUPFAM" id="SSF101473">
    <property type="entry name" value="DhaL-like"/>
    <property type="match status" value="1"/>
</dbReference>
<accession>A0ABX1JTY8</accession>
<evidence type="ECO:0000256" key="1">
    <source>
        <dbReference type="ARBA" id="ARBA00022679"/>
    </source>
</evidence>
<sequence length="225" mass="22133">GEEAEQEKAPAATGAARGLARTVLAGLRSAQAVLHENERALGEIDAVAGDGDHGRGMVKGIDAALAAAEAADAEGAGGAWLLARAGRAWAESAGGTSGVLWGAALEAAGASLTDSRDNYAAAEAVDAVTAFAAAITDLGRAAVGDKTLVDALLPFAEQLRSSVGSGTGLPEAWEAAARTATEAAAATAGLKPRLGRARPLAEKSLGTPDAGATSMALIVTALSPR</sequence>
<keyword evidence="2" id="KW-0418">Kinase</keyword>
<dbReference type="EMBL" id="JAAZSR010000721">
    <property type="protein sequence ID" value="NKX52764.1"/>
    <property type="molecule type" value="Genomic_DNA"/>
</dbReference>
<dbReference type="Gene3D" id="1.25.40.340">
    <property type="match status" value="1"/>
</dbReference>
<gene>
    <name evidence="4" type="ORF">HER39_19740</name>
</gene>
<evidence type="ECO:0000313" key="4">
    <source>
        <dbReference type="EMBL" id="NKX52764.1"/>
    </source>
</evidence>
<evidence type="ECO:0000259" key="3">
    <source>
        <dbReference type="PROSITE" id="PS51480"/>
    </source>
</evidence>
<comment type="caution">
    <text evidence="4">The sequence shown here is derived from an EMBL/GenBank/DDBJ whole genome shotgun (WGS) entry which is preliminary data.</text>
</comment>
<organism evidence="4 5">
    <name type="scientific">Arthrobacter deserti</name>
    <dbReference type="NCBI Taxonomy" id="1742687"/>
    <lineage>
        <taxon>Bacteria</taxon>
        <taxon>Bacillati</taxon>
        <taxon>Actinomycetota</taxon>
        <taxon>Actinomycetes</taxon>
        <taxon>Micrococcales</taxon>
        <taxon>Micrococcaceae</taxon>
        <taxon>Arthrobacter</taxon>
    </lineage>
</organism>
<dbReference type="InterPro" id="IPR004007">
    <property type="entry name" value="DhaL_dom"/>
</dbReference>
<dbReference type="PANTHER" id="PTHR28629">
    <property type="entry name" value="TRIOKINASE/FMN CYCLASE"/>
    <property type="match status" value="1"/>
</dbReference>
<dbReference type="Proteomes" id="UP000523795">
    <property type="component" value="Unassembled WGS sequence"/>
</dbReference>
<feature type="non-terminal residue" evidence="4">
    <location>
        <position position="1"/>
    </location>
</feature>
<dbReference type="Pfam" id="PF02734">
    <property type="entry name" value="Dak2"/>
    <property type="match status" value="1"/>
</dbReference>